<dbReference type="STRING" id="5098.A0A507QTM6"/>
<feature type="region of interest" description="Disordered" evidence="1">
    <location>
        <begin position="1"/>
        <end position="30"/>
    </location>
</feature>
<evidence type="ECO:0000256" key="1">
    <source>
        <dbReference type="SAM" id="MobiDB-lite"/>
    </source>
</evidence>
<keyword evidence="4" id="KW-1185">Reference proteome</keyword>
<evidence type="ECO:0000313" key="4">
    <source>
        <dbReference type="Proteomes" id="UP000319663"/>
    </source>
</evidence>
<dbReference type="InterPro" id="IPR051927">
    <property type="entry name" value="Zn_Chap_cDPG_Synth"/>
</dbReference>
<feature type="compositionally biased region" description="Acidic residues" evidence="1">
    <location>
        <begin position="548"/>
        <end position="558"/>
    </location>
</feature>
<dbReference type="InterPro" id="IPR011629">
    <property type="entry name" value="CobW-like_C"/>
</dbReference>
<dbReference type="Pfam" id="PF02492">
    <property type="entry name" value="cobW"/>
    <property type="match status" value="2"/>
</dbReference>
<proteinExistence type="predicted"/>
<feature type="region of interest" description="Disordered" evidence="1">
    <location>
        <begin position="544"/>
        <end position="613"/>
    </location>
</feature>
<dbReference type="SMART" id="SM00833">
    <property type="entry name" value="CobW_C"/>
    <property type="match status" value="1"/>
</dbReference>
<feature type="compositionally biased region" description="Low complexity" evidence="1">
    <location>
        <begin position="1"/>
        <end position="13"/>
    </location>
</feature>
<dbReference type="InterPro" id="IPR027417">
    <property type="entry name" value="P-loop_NTPase"/>
</dbReference>
<dbReference type="SUPFAM" id="SSF90002">
    <property type="entry name" value="Hypothetical protein YjiA, C-terminal domain"/>
    <property type="match status" value="1"/>
</dbReference>
<dbReference type="Proteomes" id="UP000319663">
    <property type="component" value="Unassembled WGS sequence"/>
</dbReference>
<protein>
    <recommendedName>
        <fullName evidence="2">CobW C-terminal domain-containing protein</fullName>
    </recommendedName>
</protein>
<feature type="domain" description="CobW C-terminal" evidence="2">
    <location>
        <begin position="324"/>
        <end position="506"/>
    </location>
</feature>
<dbReference type="Pfam" id="PF07683">
    <property type="entry name" value="CobW_C"/>
    <property type="match status" value="1"/>
</dbReference>
<dbReference type="InterPro" id="IPR003495">
    <property type="entry name" value="CobW/HypB/UreG_nucleotide-bd"/>
</dbReference>
<sequence>MGANSGNGSLANNTVSERKDKESKSHSVTQTRQLPVTLLSGFLGSGKTTLLEHILKSPDHGLRIAVIVNDMSKLNVDAALITHHKVSQTKEKLIQLQNGCICCTLRGDLLSELARLTKQREVDYVVIESTGISEPMQVAETFTAEFSAAMLEAGDDLSQEDEESQKILTEIVSLGGLHTLAKLDTTVTVIDAFNLLSNFDTSEFLSDRYGNKEIIPEDERTISDLMVDQVEFADVLILNKIDTVDEATREKIRKLLKMLNPDAKVLESSYARIDVKEIIGTGRFDFIKAASGAGWLRSLHEMTMRETAVGQRMAPKPETLEYGINNFVYTARKPFHPRRLFALLHDKFIVLQNREDEEEGQDDDEGGEDNDDEMTIDEKEEDSEDEDEGDEMEIEDFEQPDPAVILANKRAHPAFNPILRSKGFFWLATRPFQFGEWSQAGGMLTVGCGGPWFAEVPEEAWPEDKDIQESIRKDFSGPWGDRRQELVFIGMGIEPDLITKLLDSCLLDDEDMAKWEKVMKSRRLSMEKKATKLSKMWEDGWEEWPPFEIEEEDEDAEEEQTKPEDGRPKRKISEHLGNEKKKHVHVHAHDHSSHSHHHHHLGKDVRHTKSVAV</sequence>
<dbReference type="AlphaFoldDB" id="A0A507QTM6"/>
<feature type="region of interest" description="Disordered" evidence="1">
    <location>
        <begin position="354"/>
        <end position="394"/>
    </location>
</feature>
<dbReference type="PANTHER" id="PTHR43603:SF1">
    <property type="entry name" value="ZINC-REGULATED GTPASE METALLOPROTEIN ACTIVATOR 1"/>
    <property type="match status" value="1"/>
</dbReference>
<dbReference type="PANTHER" id="PTHR43603">
    <property type="entry name" value="COBW DOMAIN-CONTAINING PROTEIN DDB_G0274527"/>
    <property type="match status" value="1"/>
</dbReference>
<gene>
    <name evidence="3" type="ORF">MPDQ_006784</name>
</gene>
<name>A0A507QTM6_MONPU</name>
<dbReference type="Gene3D" id="3.40.50.300">
    <property type="entry name" value="P-loop containing nucleotide triphosphate hydrolases"/>
    <property type="match status" value="1"/>
</dbReference>
<feature type="compositionally biased region" description="Basic and acidic residues" evidence="1">
    <location>
        <begin position="559"/>
        <end position="579"/>
    </location>
</feature>
<accession>A0A507QTM6</accession>
<dbReference type="EMBL" id="VIFY01000063">
    <property type="protein sequence ID" value="TQB72470.1"/>
    <property type="molecule type" value="Genomic_DNA"/>
</dbReference>
<feature type="compositionally biased region" description="Basic and acidic residues" evidence="1">
    <location>
        <begin position="16"/>
        <end position="25"/>
    </location>
</feature>
<organism evidence="3 4">
    <name type="scientific">Monascus purpureus</name>
    <name type="common">Red mold</name>
    <name type="synonym">Monascus anka</name>
    <dbReference type="NCBI Taxonomy" id="5098"/>
    <lineage>
        <taxon>Eukaryota</taxon>
        <taxon>Fungi</taxon>
        <taxon>Dikarya</taxon>
        <taxon>Ascomycota</taxon>
        <taxon>Pezizomycotina</taxon>
        <taxon>Eurotiomycetes</taxon>
        <taxon>Eurotiomycetidae</taxon>
        <taxon>Eurotiales</taxon>
        <taxon>Aspergillaceae</taxon>
        <taxon>Monascus</taxon>
    </lineage>
</organism>
<dbReference type="CDD" id="cd03112">
    <property type="entry name" value="CobW-like"/>
    <property type="match status" value="1"/>
</dbReference>
<dbReference type="SUPFAM" id="SSF52540">
    <property type="entry name" value="P-loop containing nucleoside triphosphate hydrolases"/>
    <property type="match status" value="1"/>
</dbReference>
<feature type="compositionally biased region" description="Acidic residues" evidence="1">
    <location>
        <begin position="355"/>
        <end position="394"/>
    </location>
</feature>
<comment type="caution">
    <text evidence="3">The sequence shown here is derived from an EMBL/GenBank/DDBJ whole genome shotgun (WGS) entry which is preliminary data.</text>
</comment>
<reference evidence="3 4" key="1">
    <citation type="submission" date="2019-06" db="EMBL/GenBank/DDBJ databases">
        <title>Wine fermentation using esterase from Monascus purpureus.</title>
        <authorList>
            <person name="Geng C."/>
            <person name="Zhang Y."/>
        </authorList>
    </citation>
    <scope>NUCLEOTIDE SEQUENCE [LARGE SCALE GENOMIC DNA]</scope>
    <source>
        <strain evidence="3">HQ1</strain>
    </source>
</reference>
<evidence type="ECO:0000259" key="2">
    <source>
        <dbReference type="SMART" id="SM00833"/>
    </source>
</evidence>
<evidence type="ECO:0000313" key="3">
    <source>
        <dbReference type="EMBL" id="TQB72470.1"/>
    </source>
</evidence>